<sequence>MTIHLEQYQSGQYQKGYEYRYFLPSSINDEWVWQTPQINLLLEKAAVKLGELNSFARLVPNADLFIQLHVTKEAVVSSRIEGTQTNMREAVLPESEILPEHRNDWREVQNYTQALNQAISDLQTLPLSSWLLKQTHATLLQSVRGEYKTPGEFRTSQNWIGGHSLADAAFIPPHHQPVNELMGDLEHFLHNQDIHVPALIRIAIAHYQFETIHPFLDGNGRIGRLLITLFLVSEGILDKPLLYLSSYFEKNKGLYYDNLMVVREKNDMLQWVKYFLVGVEQTATLAVSTLSNIIALKVRLEQGLQLKLGRRAVSAQRLLNALFIQPATSVETVQKICDISYKAANELVAQMRAHGILQEITGQTRNRVFIFAEYLEIFDN</sequence>
<dbReference type="InterPro" id="IPR003812">
    <property type="entry name" value="Fido"/>
</dbReference>
<dbReference type="InterPro" id="IPR036597">
    <property type="entry name" value="Fido-like_dom_sf"/>
</dbReference>
<dbReference type="Pfam" id="PF13784">
    <property type="entry name" value="Fic_N"/>
    <property type="match status" value="1"/>
</dbReference>
<feature type="binding site" evidence="1">
    <location>
        <begin position="218"/>
        <end position="224"/>
    </location>
    <ligand>
        <name>ATP</name>
        <dbReference type="ChEBI" id="CHEBI:30616"/>
    </ligand>
</feature>
<dbReference type="InterPro" id="IPR025758">
    <property type="entry name" value="Fic/DOC_N"/>
</dbReference>
<feature type="binding site" evidence="3">
    <location>
        <begin position="217"/>
        <end position="224"/>
    </location>
    <ligand>
        <name>ATP</name>
        <dbReference type="ChEBI" id="CHEBI:30616"/>
    </ligand>
</feature>
<dbReference type="PIRSF" id="PIRSF038925">
    <property type="entry name" value="AMP-prot_trans"/>
    <property type="match status" value="1"/>
</dbReference>
<dbReference type="EMBL" id="OCMU01000001">
    <property type="protein sequence ID" value="SOD17993.1"/>
    <property type="molecule type" value="Genomic_DNA"/>
</dbReference>
<feature type="binding site" evidence="3">
    <location>
        <begin position="255"/>
        <end position="256"/>
    </location>
    <ligand>
        <name>ATP</name>
        <dbReference type="ChEBI" id="CHEBI:30616"/>
    </ligand>
</feature>
<evidence type="ECO:0000313" key="6">
    <source>
        <dbReference type="Proteomes" id="UP000219335"/>
    </source>
</evidence>
<keyword evidence="1" id="KW-0067">ATP-binding</keyword>
<dbReference type="RefSeq" id="WP_097104628.1">
    <property type="nucleotide sequence ID" value="NZ_OCMU01000001.1"/>
</dbReference>
<evidence type="ECO:0000256" key="2">
    <source>
        <dbReference type="PIRSR" id="PIRSR640198-1"/>
    </source>
</evidence>
<reference evidence="5 6" key="1">
    <citation type="submission" date="2017-09" db="EMBL/GenBank/DDBJ databases">
        <authorList>
            <person name="Ehlers B."/>
            <person name="Leendertz F.H."/>
        </authorList>
    </citation>
    <scope>NUCLEOTIDE SEQUENCE [LARGE SCALE GENOMIC DNA]</scope>
    <source>
        <strain evidence="5 6">Nm42</strain>
    </source>
</reference>
<proteinExistence type="predicted"/>
<dbReference type="Gene3D" id="1.10.3290.10">
    <property type="entry name" value="Fido-like domain"/>
    <property type="match status" value="1"/>
</dbReference>
<dbReference type="SUPFAM" id="SSF140931">
    <property type="entry name" value="Fic-like"/>
    <property type="match status" value="1"/>
</dbReference>
<keyword evidence="1" id="KW-0547">Nucleotide-binding</keyword>
<dbReference type="PANTHER" id="PTHR13504:SF38">
    <property type="entry name" value="FIDO DOMAIN-CONTAINING PROTEIN"/>
    <property type="match status" value="1"/>
</dbReference>
<evidence type="ECO:0000259" key="4">
    <source>
        <dbReference type="PROSITE" id="PS51459"/>
    </source>
</evidence>
<dbReference type="InterPro" id="IPR026287">
    <property type="entry name" value="SoFic-like"/>
</dbReference>
<gene>
    <name evidence="5" type="ORF">SAMN06297164_1437</name>
</gene>
<dbReference type="AlphaFoldDB" id="A0A286A7U3"/>
<feature type="active site" evidence="2">
    <location>
        <position position="213"/>
    </location>
</feature>
<organism evidence="5 6">
    <name type="scientific">Nitrosomonas ureae</name>
    <dbReference type="NCBI Taxonomy" id="44577"/>
    <lineage>
        <taxon>Bacteria</taxon>
        <taxon>Pseudomonadati</taxon>
        <taxon>Pseudomonadota</taxon>
        <taxon>Betaproteobacteria</taxon>
        <taxon>Nitrosomonadales</taxon>
        <taxon>Nitrosomonadaceae</taxon>
        <taxon>Nitrosomonas</taxon>
    </lineage>
</organism>
<feature type="binding site" evidence="1">
    <location>
        <position position="213"/>
    </location>
    <ligand>
        <name>ATP</name>
        <dbReference type="ChEBI" id="CHEBI:30616"/>
    </ligand>
</feature>
<dbReference type="Proteomes" id="UP000219335">
    <property type="component" value="Unassembled WGS sequence"/>
</dbReference>
<name>A0A286A7U3_9PROT</name>
<accession>A0A286A7U3</accession>
<feature type="domain" description="Fido" evidence="4">
    <location>
        <begin position="127"/>
        <end position="277"/>
    </location>
</feature>
<dbReference type="Pfam" id="PF02661">
    <property type="entry name" value="Fic"/>
    <property type="match status" value="1"/>
</dbReference>
<feature type="binding site" evidence="1">
    <location>
        <position position="255"/>
    </location>
    <ligand>
        <name>ATP</name>
        <dbReference type="ChEBI" id="CHEBI:30616"/>
    </ligand>
</feature>
<evidence type="ECO:0000313" key="5">
    <source>
        <dbReference type="EMBL" id="SOD17993.1"/>
    </source>
</evidence>
<dbReference type="PANTHER" id="PTHR13504">
    <property type="entry name" value="FIDO DOMAIN-CONTAINING PROTEIN DDB_G0283145"/>
    <property type="match status" value="1"/>
</dbReference>
<dbReference type="InterPro" id="IPR040198">
    <property type="entry name" value="Fido_containing"/>
</dbReference>
<evidence type="ECO:0000256" key="1">
    <source>
        <dbReference type="PIRSR" id="PIRSR038925-1"/>
    </source>
</evidence>
<protein>
    <submittedName>
        <fullName evidence="5">Fic family protein</fullName>
    </submittedName>
</protein>
<dbReference type="PROSITE" id="PS51459">
    <property type="entry name" value="FIDO"/>
    <property type="match status" value="1"/>
</dbReference>
<dbReference type="GO" id="GO:0005524">
    <property type="term" value="F:ATP binding"/>
    <property type="evidence" value="ECO:0007669"/>
    <property type="project" value="UniProtKB-KW"/>
</dbReference>
<evidence type="ECO:0000256" key="3">
    <source>
        <dbReference type="PIRSR" id="PIRSR640198-2"/>
    </source>
</evidence>
<feature type="binding site" evidence="1">
    <location>
        <position position="81"/>
    </location>
    <ligand>
        <name>ATP</name>
        <dbReference type="ChEBI" id="CHEBI:30616"/>
    </ligand>
</feature>